<keyword evidence="10" id="KW-0560">Oxidoreductase</keyword>
<evidence type="ECO:0000313" key="10">
    <source>
        <dbReference type="EMBL" id="MDB1122370.1"/>
    </source>
</evidence>
<dbReference type="InterPro" id="IPR017900">
    <property type="entry name" value="4Fe4S_Fe_S_CS"/>
</dbReference>
<name>A0ABT4YLT1_9VIBR</name>
<sequence>MDRRDFLKLSACGAVIATTSCPSVARESHKPSPEAVGMLYDATLCIGCQACVVKCKDVNHMEPNPNGDAQWEQNSHLSPYALNVIRKYSHGDASEKDVEINGFSYIKRQCMHCVDPNCVSVCPVSAMQKDPVTGIVTNNPDVCTGCRYCMVACPFNIPKYEYHDPFGQLQKCQLCNQKGVERIDQGLLPGCVEVCPTGAILFGDYDELLVEAKKRLELPIGEDYEYPRERIDAGLNHVKAVPKYHQHLYGETEGGGTQVLVLSGIPQEKLDFPDMPELSYGARSENVQHTMYQGMMLPFAAFMGLMYATRKNMYPLDDKEKSKDKVTDKEDNHE</sequence>
<comment type="cofactor">
    <cofactor evidence="1">
        <name>[4Fe-4S] cluster</name>
        <dbReference type="ChEBI" id="CHEBI:49883"/>
    </cofactor>
</comment>
<keyword evidence="11" id="KW-1185">Reference proteome</keyword>
<keyword evidence="8" id="KW-0411">Iron-sulfur</keyword>
<dbReference type="Proteomes" id="UP001210678">
    <property type="component" value="Unassembled WGS sequence"/>
</dbReference>
<evidence type="ECO:0000256" key="3">
    <source>
        <dbReference type="ARBA" id="ARBA00022485"/>
    </source>
</evidence>
<comment type="subcellular location">
    <subcellularLocation>
        <location evidence="2">Cell envelope</location>
    </subcellularLocation>
</comment>
<evidence type="ECO:0000256" key="1">
    <source>
        <dbReference type="ARBA" id="ARBA00001966"/>
    </source>
</evidence>
<dbReference type="InterPro" id="IPR017896">
    <property type="entry name" value="4Fe4S_Fe-S-bd"/>
</dbReference>
<evidence type="ECO:0000313" key="11">
    <source>
        <dbReference type="Proteomes" id="UP001210678"/>
    </source>
</evidence>
<keyword evidence="4" id="KW-0479">Metal-binding</keyword>
<dbReference type="PROSITE" id="PS51257">
    <property type="entry name" value="PROKAR_LIPOPROTEIN"/>
    <property type="match status" value="1"/>
</dbReference>
<feature type="domain" description="4Fe-4S ferredoxin-type" evidence="9">
    <location>
        <begin position="101"/>
        <end position="132"/>
    </location>
</feature>
<evidence type="ECO:0000256" key="7">
    <source>
        <dbReference type="ARBA" id="ARBA00023004"/>
    </source>
</evidence>
<evidence type="ECO:0000259" key="9">
    <source>
        <dbReference type="PROSITE" id="PS51379"/>
    </source>
</evidence>
<dbReference type="PROSITE" id="PS51379">
    <property type="entry name" value="4FE4S_FER_2"/>
    <property type="match status" value="3"/>
</dbReference>
<dbReference type="SUPFAM" id="SSF54862">
    <property type="entry name" value="4Fe-4S ferredoxins"/>
    <property type="match status" value="1"/>
</dbReference>
<protein>
    <submittedName>
        <fullName evidence="10">Hydrogenase 2 operon protein HybA</fullName>
        <ecNumber evidence="10">1.12.99.6</ecNumber>
    </submittedName>
</protein>
<dbReference type="NCBIfam" id="NF008134">
    <property type="entry name" value="PRK10882.1"/>
    <property type="match status" value="1"/>
</dbReference>
<dbReference type="NCBIfam" id="TIGR01409">
    <property type="entry name" value="TAT_signal_seq"/>
    <property type="match status" value="1"/>
</dbReference>
<evidence type="ECO:0000256" key="4">
    <source>
        <dbReference type="ARBA" id="ARBA00022723"/>
    </source>
</evidence>
<keyword evidence="6" id="KW-0677">Repeat</keyword>
<keyword evidence="3" id="KW-0004">4Fe-4S</keyword>
<dbReference type="RefSeq" id="WP_272132072.1">
    <property type="nucleotide sequence ID" value="NZ_JAQLOI010000001.1"/>
</dbReference>
<dbReference type="InterPro" id="IPR051555">
    <property type="entry name" value="FDH_Electron_Transfer_Unit"/>
</dbReference>
<reference evidence="10 11" key="1">
    <citation type="submission" date="2023-01" db="EMBL/GenBank/DDBJ databases">
        <title>Vibrio sp. KJ40-1 sp.nov, isolated from marine algae.</title>
        <authorList>
            <person name="Butt M."/>
            <person name="Kim J.M.J."/>
            <person name="Jeon C.O.C."/>
        </authorList>
    </citation>
    <scope>NUCLEOTIDE SEQUENCE [LARGE SCALE GENOMIC DNA]</scope>
    <source>
        <strain evidence="10 11">KJ40-1</strain>
    </source>
</reference>
<keyword evidence="7" id="KW-0408">Iron</keyword>
<dbReference type="PANTHER" id="PTHR43545">
    <property type="entry name" value="FORMATE DEHYDROGENASE, NITRATE-INDUCIBLE, IRON-SULFUR SUBUNIT"/>
    <property type="match status" value="1"/>
</dbReference>
<organism evidence="10 11">
    <name type="scientific">Vibrio algarum</name>
    <dbReference type="NCBI Taxonomy" id="3020714"/>
    <lineage>
        <taxon>Bacteria</taxon>
        <taxon>Pseudomonadati</taxon>
        <taxon>Pseudomonadota</taxon>
        <taxon>Gammaproteobacteria</taxon>
        <taxon>Vibrionales</taxon>
        <taxon>Vibrionaceae</taxon>
        <taxon>Vibrio</taxon>
    </lineage>
</organism>
<dbReference type="Gene3D" id="3.30.70.20">
    <property type="match status" value="2"/>
</dbReference>
<dbReference type="InterPro" id="IPR019546">
    <property type="entry name" value="TAT_signal_bac_arc"/>
</dbReference>
<keyword evidence="5" id="KW-0732">Signal</keyword>
<evidence type="ECO:0000256" key="8">
    <source>
        <dbReference type="ARBA" id="ARBA00023014"/>
    </source>
</evidence>
<evidence type="ECO:0000256" key="5">
    <source>
        <dbReference type="ARBA" id="ARBA00022729"/>
    </source>
</evidence>
<feature type="domain" description="4Fe-4S ferredoxin-type" evidence="9">
    <location>
        <begin position="36"/>
        <end position="66"/>
    </location>
</feature>
<dbReference type="CDD" id="cd10561">
    <property type="entry name" value="HybA_like"/>
    <property type="match status" value="1"/>
</dbReference>
<proteinExistence type="predicted"/>
<dbReference type="PANTHER" id="PTHR43545:SF1">
    <property type="entry name" value="HYDROGENASE-2 OPERON PROTEIN HYBA"/>
    <property type="match status" value="1"/>
</dbReference>
<dbReference type="GO" id="GO:0033748">
    <property type="term" value="F:hydrogenase (acceptor) activity"/>
    <property type="evidence" value="ECO:0007669"/>
    <property type="project" value="UniProtKB-EC"/>
</dbReference>
<dbReference type="EC" id="1.12.99.6" evidence="10"/>
<accession>A0ABT4YLT1</accession>
<dbReference type="PROSITE" id="PS00198">
    <property type="entry name" value="4FE4S_FER_1"/>
    <property type="match status" value="1"/>
</dbReference>
<evidence type="ECO:0000256" key="6">
    <source>
        <dbReference type="ARBA" id="ARBA00022737"/>
    </source>
</evidence>
<comment type="caution">
    <text evidence="10">The sequence shown here is derived from an EMBL/GenBank/DDBJ whole genome shotgun (WGS) entry which is preliminary data.</text>
</comment>
<dbReference type="EMBL" id="JAQLOI010000001">
    <property type="protein sequence ID" value="MDB1122370.1"/>
    <property type="molecule type" value="Genomic_DNA"/>
</dbReference>
<evidence type="ECO:0000256" key="2">
    <source>
        <dbReference type="ARBA" id="ARBA00004196"/>
    </source>
</evidence>
<feature type="domain" description="4Fe-4S ferredoxin-type" evidence="9">
    <location>
        <begin position="134"/>
        <end position="163"/>
    </location>
</feature>
<dbReference type="Pfam" id="PF13247">
    <property type="entry name" value="Fer4_11"/>
    <property type="match status" value="1"/>
</dbReference>
<gene>
    <name evidence="10" type="primary">hybA</name>
    <name evidence="10" type="ORF">PGX00_00885</name>
</gene>